<evidence type="ECO:0000313" key="2">
    <source>
        <dbReference type="Proteomes" id="UP000078540"/>
    </source>
</evidence>
<sequence length="85" mass="9323">MAIEKRFSIQRTEQRARLCLVGNQKGPSTVGRCREGVGDRKGRHAGDVGGDANSAFNKVSRGCHLNIVAYSLFSSSPREEETEGW</sequence>
<keyword evidence="2" id="KW-1185">Reference proteome</keyword>
<dbReference type="EMBL" id="KQ976580">
    <property type="protein sequence ID" value="KYM79910.1"/>
    <property type="molecule type" value="Genomic_DNA"/>
</dbReference>
<protein>
    <submittedName>
        <fullName evidence="1">Uncharacterized protein</fullName>
    </submittedName>
</protein>
<name>A0A151I1C2_9HYME</name>
<dbReference type="Proteomes" id="UP000078540">
    <property type="component" value="Unassembled WGS sequence"/>
</dbReference>
<reference evidence="1 2" key="1">
    <citation type="submission" date="2015-09" db="EMBL/GenBank/DDBJ databases">
        <title>Atta colombica WGS genome.</title>
        <authorList>
            <person name="Nygaard S."/>
            <person name="Hu H."/>
            <person name="Boomsma J."/>
            <person name="Zhang G."/>
        </authorList>
    </citation>
    <scope>NUCLEOTIDE SEQUENCE [LARGE SCALE GENOMIC DNA]</scope>
    <source>
        <strain evidence="1">Treedump-2</strain>
        <tissue evidence="1">Whole body</tissue>
    </source>
</reference>
<gene>
    <name evidence="1" type="ORF">ALC53_09615</name>
</gene>
<dbReference type="AlphaFoldDB" id="A0A151I1C2"/>
<accession>A0A151I1C2</accession>
<organism evidence="1 2">
    <name type="scientific">Atta colombica</name>
    <dbReference type="NCBI Taxonomy" id="520822"/>
    <lineage>
        <taxon>Eukaryota</taxon>
        <taxon>Metazoa</taxon>
        <taxon>Ecdysozoa</taxon>
        <taxon>Arthropoda</taxon>
        <taxon>Hexapoda</taxon>
        <taxon>Insecta</taxon>
        <taxon>Pterygota</taxon>
        <taxon>Neoptera</taxon>
        <taxon>Endopterygota</taxon>
        <taxon>Hymenoptera</taxon>
        <taxon>Apocrita</taxon>
        <taxon>Aculeata</taxon>
        <taxon>Formicoidea</taxon>
        <taxon>Formicidae</taxon>
        <taxon>Myrmicinae</taxon>
        <taxon>Atta</taxon>
    </lineage>
</organism>
<evidence type="ECO:0000313" key="1">
    <source>
        <dbReference type="EMBL" id="KYM79910.1"/>
    </source>
</evidence>
<proteinExistence type="predicted"/>